<feature type="transmembrane region" description="Helical" evidence="13">
    <location>
        <begin position="12"/>
        <end position="31"/>
    </location>
</feature>
<evidence type="ECO:0000256" key="1">
    <source>
        <dbReference type="ARBA" id="ARBA00004304"/>
    </source>
</evidence>
<comment type="subcellular location">
    <subcellularLocation>
        <location evidence="1 12">Mitochondrion membrane</location>
        <topology evidence="1 12">Single-pass membrane protein</topology>
    </subcellularLocation>
</comment>
<keyword evidence="5 12" id="KW-0138">CF(0)</keyword>
<reference evidence="14" key="1">
    <citation type="journal article" date="2018" name="J. ISSAAS">
        <title>The contribution of mitochondrial metagenomics to large-scale data mining and phylogenetic analysis of Coleoptera.</title>
        <authorList>
            <person name="Miller K."/>
            <person name="Linard B."/>
            <person name="Motyka M."/>
            <person name="Bocek M."/>
            <person name="Vogler A.P."/>
        </authorList>
    </citation>
    <scope>NUCLEOTIDE SEQUENCE</scope>
</reference>
<proteinExistence type="inferred from homology"/>
<evidence type="ECO:0000256" key="7">
    <source>
        <dbReference type="ARBA" id="ARBA00022781"/>
    </source>
</evidence>
<protein>
    <recommendedName>
        <fullName evidence="12">ATP synthase complex subunit 8</fullName>
    </recommendedName>
</protein>
<accession>A0A346RHU6</accession>
<evidence type="ECO:0000256" key="6">
    <source>
        <dbReference type="ARBA" id="ARBA00022692"/>
    </source>
</evidence>
<gene>
    <name evidence="14" type="primary">atp8</name>
</gene>
<evidence type="ECO:0000256" key="10">
    <source>
        <dbReference type="ARBA" id="ARBA00023128"/>
    </source>
</evidence>
<keyword evidence="4 12" id="KW-0813">Transport</keyword>
<geneLocation type="mitochondrion" evidence="14"/>
<keyword evidence="9 12" id="KW-0406">Ion transport</keyword>
<dbReference type="EMBL" id="MG193425">
    <property type="protein sequence ID" value="AXS65643.1"/>
    <property type="molecule type" value="Genomic_DNA"/>
</dbReference>
<dbReference type="GO" id="GO:0015986">
    <property type="term" value="P:proton motive force-driven ATP synthesis"/>
    <property type="evidence" value="ECO:0007669"/>
    <property type="project" value="InterPro"/>
</dbReference>
<dbReference type="AlphaFoldDB" id="A0A346RHU6"/>
<dbReference type="GO" id="GO:0045259">
    <property type="term" value="C:proton-transporting ATP synthase complex"/>
    <property type="evidence" value="ECO:0007669"/>
    <property type="project" value="UniProtKB-KW"/>
</dbReference>
<dbReference type="GO" id="GO:0015078">
    <property type="term" value="F:proton transmembrane transporter activity"/>
    <property type="evidence" value="ECO:0007669"/>
    <property type="project" value="InterPro"/>
</dbReference>
<dbReference type="Pfam" id="PF00895">
    <property type="entry name" value="ATP-synt_8"/>
    <property type="match status" value="1"/>
</dbReference>
<keyword evidence="7 12" id="KW-0375">Hydrogen ion transport</keyword>
<evidence type="ECO:0000256" key="13">
    <source>
        <dbReference type="SAM" id="Phobius"/>
    </source>
</evidence>
<dbReference type="GO" id="GO:0031966">
    <property type="term" value="C:mitochondrial membrane"/>
    <property type="evidence" value="ECO:0007669"/>
    <property type="project" value="UniProtKB-SubCell"/>
</dbReference>
<evidence type="ECO:0000256" key="4">
    <source>
        <dbReference type="ARBA" id="ARBA00022448"/>
    </source>
</evidence>
<keyword evidence="6 12" id="KW-0812">Transmembrane</keyword>
<comment type="subunit">
    <text evidence="3">F-type ATPases have 2 components, CF(1) - the catalytic core - and CF(0) - the membrane proton channel.</text>
</comment>
<comment type="similarity">
    <text evidence="2 12">Belongs to the ATPase protein 8 family.</text>
</comment>
<sequence length="51" mass="6281">MPQMSPLSWTTLFVEFCLIFLLINSINYFSFNYKSEISFFKKTFLKTNWKW</sequence>
<evidence type="ECO:0000256" key="9">
    <source>
        <dbReference type="ARBA" id="ARBA00023065"/>
    </source>
</evidence>
<dbReference type="InterPro" id="IPR001421">
    <property type="entry name" value="ATP8_metazoa"/>
</dbReference>
<evidence type="ECO:0000313" key="14">
    <source>
        <dbReference type="EMBL" id="AXS65643.1"/>
    </source>
</evidence>
<evidence type="ECO:0000256" key="8">
    <source>
        <dbReference type="ARBA" id="ARBA00022989"/>
    </source>
</evidence>
<evidence type="ECO:0000256" key="12">
    <source>
        <dbReference type="RuleBase" id="RU003661"/>
    </source>
</evidence>
<name>A0A346RHU6_9CUCU</name>
<keyword evidence="11 13" id="KW-0472">Membrane</keyword>
<keyword evidence="10 12" id="KW-0496">Mitochondrion</keyword>
<evidence type="ECO:0000256" key="11">
    <source>
        <dbReference type="ARBA" id="ARBA00023136"/>
    </source>
</evidence>
<keyword evidence="8 13" id="KW-1133">Transmembrane helix</keyword>
<evidence type="ECO:0000256" key="3">
    <source>
        <dbReference type="ARBA" id="ARBA00011291"/>
    </source>
</evidence>
<evidence type="ECO:0000256" key="2">
    <source>
        <dbReference type="ARBA" id="ARBA00008892"/>
    </source>
</evidence>
<organism evidence="14">
    <name type="scientific">Cleroidea sp. 3 KM-2017</name>
    <dbReference type="NCBI Taxonomy" id="2219308"/>
    <lineage>
        <taxon>Eukaryota</taxon>
        <taxon>Metazoa</taxon>
        <taxon>Ecdysozoa</taxon>
        <taxon>Arthropoda</taxon>
        <taxon>Hexapoda</taxon>
        <taxon>Insecta</taxon>
        <taxon>Pterygota</taxon>
        <taxon>Neoptera</taxon>
        <taxon>Endopterygota</taxon>
        <taxon>Coleoptera</taxon>
        <taxon>Polyphaga</taxon>
        <taxon>Cucujiformia</taxon>
    </lineage>
</organism>
<evidence type="ECO:0000256" key="5">
    <source>
        <dbReference type="ARBA" id="ARBA00022547"/>
    </source>
</evidence>